<dbReference type="OrthoDB" id="8565707at2"/>
<dbReference type="Proteomes" id="UP000462152">
    <property type="component" value="Unassembled WGS sequence"/>
</dbReference>
<comment type="caution">
    <text evidence="1">The sequence shown here is derived from an EMBL/GenBank/DDBJ whole genome shotgun (WGS) entry which is preliminary data.</text>
</comment>
<name>A0A7K1LJE0_9MICC</name>
<gene>
    <name evidence="1" type="ORF">GMA10_08855</name>
</gene>
<sequence>MKDLARSAAEVSKSLIVGHCLLTTVGNLPDQYLQINENLAPWGLDVPTWKFFGPNPGIENTSIFARLADESSPIGQWTRIDRDHQRPWHALLWNPGSRRPKVAFDATQQIRKMAVQLNGSAAMIEHSAPFTVLKRFVFSKISPENRALKHQIMILVTRPGRHDDYSYPAYVSTPVNRSSNIEGASTPGGE</sequence>
<protein>
    <submittedName>
        <fullName evidence="1">Uncharacterized protein</fullName>
    </submittedName>
</protein>
<evidence type="ECO:0000313" key="1">
    <source>
        <dbReference type="EMBL" id="MUN55314.1"/>
    </source>
</evidence>
<dbReference type="RefSeq" id="WP_156265487.1">
    <property type="nucleotide sequence ID" value="NZ_NOIQ01000021.1"/>
</dbReference>
<proteinExistence type="predicted"/>
<evidence type="ECO:0000313" key="2">
    <source>
        <dbReference type="Proteomes" id="UP000462152"/>
    </source>
</evidence>
<accession>A0A7K1LJE0</accession>
<organism evidence="1 2">
    <name type="scientific">Rothia koreensis</name>
    <dbReference type="NCBI Taxonomy" id="592378"/>
    <lineage>
        <taxon>Bacteria</taxon>
        <taxon>Bacillati</taxon>
        <taxon>Actinomycetota</taxon>
        <taxon>Actinomycetes</taxon>
        <taxon>Micrococcales</taxon>
        <taxon>Micrococcaceae</taxon>
        <taxon>Rothia</taxon>
    </lineage>
</organism>
<dbReference type="AlphaFoldDB" id="A0A7K1LJE0"/>
<reference evidence="1 2" key="1">
    <citation type="submission" date="2019-12" db="EMBL/GenBank/DDBJ databases">
        <authorList>
            <person name="Li J."/>
            <person name="Shi Y."/>
            <person name="Xu G."/>
            <person name="Xiao D."/>
            <person name="Ran X."/>
        </authorList>
    </citation>
    <scope>NUCLEOTIDE SEQUENCE [LARGE SCALE GENOMIC DNA]</scope>
    <source>
        <strain evidence="1 2">JCM 15915</strain>
    </source>
</reference>
<keyword evidence="2" id="KW-1185">Reference proteome</keyword>
<dbReference type="EMBL" id="WOGT01000005">
    <property type="protein sequence ID" value="MUN55314.1"/>
    <property type="molecule type" value="Genomic_DNA"/>
</dbReference>